<dbReference type="AlphaFoldDB" id="A0A0E9PI99"/>
<reference evidence="1" key="1">
    <citation type="submission" date="2014-11" db="EMBL/GenBank/DDBJ databases">
        <authorList>
            <person name="Amaro Gonzalez C."/>
        </authorList>
    </citation>
    <scope>NUCLEOTIDE SEQUENCE</scope>
</reference>
<name>A0A0E9PI99_ANGAN</name>
<organism evidence="1">
    <name type="scientific">Anguilla anguilla</name>
    <name type="common">European freshwater eel</name>
    <name type="synonym">Muraena anguilla</name>
    <dbReference type="NCBI Taxonomy" id="7936"/>
    <lineage>
        <taxon>Eukaryota</taxon>
        <taxon>Metazoa</taxon>
        <taxon>Chordata</taxon>
        <taxon>Craniata</taxon>
        <taxon>Vertebrata</taxon>
        <taxon>Euteleostomi</taxon>
        <taxon>Actinopterygii</taxon>
        <taxon>Neopterygii</taxon>
        <taxon>Teleostei</taxon>
        <taxon>Anguilliformes</taxon>
        <taxon>Anguillidae</taxon>
        <taxon>Anguilla</taxon>
    </lineage>
</organism>
<sequence>MRGQSKGSPYLDTLTASYGSKSISLCALCSLYLQACDCVRPFI</sequence>
<proteinExistence type="predicted"/>
<dbReference type="EMBL" id="GBXM01108212">
    <property type="protein sequence ID" value="JAH00365.1"/>
    <property type="molecule type" value="Transcribed_RNA"/>
</dbReference>
<accession>A0A0E9PI99</accession>
<evidence type="ECO:0000313" key="1">
    <source>
        <dbReference type="EMBL" id="JAH03578.1"/>
    </source>
</evidence>
<reference evidence="1" key="2">
    <citation type="journal article" date="2015" name="Fish Shellfish Immunol.">
        <title>Early steps in the European eel (Anguilla anguilla)-Vibrio vulnificus interaction in the gills: Role of the RtxA13 toxin.</title>
        <authorList>
            <person name="Callol A."/>
            <person name="Pajuelo D."/>
            <person name="Ebbesson L."/>
            <person name="Teles M."/>
            <person name="MacKenzie S."/>
            <person name="Amaro C."/>
        </authorList>
    </citation>
    <scope>NUCLEOTIDE SEQUENCE</scope>
</reference>
<dbReference type="EMBL" id="GBXM01104999">
    <property type="protein sequence ID" value="JAH03578.1"/>
    <property type="molecule type" value="Transcribed_RNA"/>
</dbReference>
<protein>
    <submittedName>
        <fullName evidence="1">Uncharacterized protein</fullName>
    </submittedName>
</protein>